<dbReference type="RefSeq" id="WP_169348140.1">
    <property type="nucleotide sequence ID" value="NZ_JABBJJ010000158.1"/>
</dbReference>
<organism evidence="2 3">
    <name type="scientific">Pyxidicoccus fallax</name>
    <dbReference type="NCBI Taxonomy" id="394095"/>
    <lineage>
        <taxon>Bacteria</taxon>
        <taxon>Pseudomonadati</taxon>
        <taxon>Myxococcota</taxon>
        <taxon>Myxococcia</taxon>
        <taxon>Myxococcales</taxon>
        <taxon>Cystobacterineae</taxon>
        <taxon>Myxococcaceae</taxon>
        <taxon>Pyxidicoccus</taxon>
    </lineage>
</organism>
<evidence type="ECO:0008006" key="4">
    <source>
        <dbReference type="Google" id="ProtNLM"/>
    </source>
</evidence>
<feature type="signal peptide" evidence="1">
    <location>
        <begin position="1"/>
        <end position="24"/>
    </location>
</feature>
<keyword evidence="3" id="KW-1185">Reference proteome</keyword>
<dbReference type="InterPro" id="IPR028994">
    <property type="entry name" value="Integrin_alpha_N"/>
</dbReference>
<name>A0A848LMG1_9BACT</name>
<gene>
    <name evidence="2" type="ORF">HG543_29040</name>
</gene>
<keyword evidence="1" id="KW-0732">Signal</keyword>
<protein>
    <recommendedName>
        <fullName evidence="4">Lipoprotein</fullName>
    </recommendedName>
</protein>
<reference evidence="2 3" key="1">
    <citation type="submission" date="2020-04" db="EMBL/GenBank/DDBJ databases">
        <title>Draft genome of Pyxidicoccus fallax type strain.</title>
        <authorList>
            <person name="Whitworth D.E."/>
        </authorList>
    </citation>
    <scope>NUCLEOTIDE SEQUENCE [LARGE SCALE GENOMIC DNA]</scope>
    <source>
        <strain evidence="2 3">DSM 14698</strain>
    </source>
</reference>
<comment type="caution">
    <text evidence="2">The sequence shown here is derived from an EMBL/GenBank/DDBJ whole genome shotgun (WGS) entry which is preliminary data.</text>
</comment>
<proteinExistence type="predicted"/>
<accession>A0A848LMG1</accession>
<evidence type="ECO:0000313" key="3">
    <source>
        <dbReference type="Proteomes" id="UP000518300"/>
    </source>
</evidence>
<dbReference type="SUPFAM" id="SSF69318">
    <property type="entry name" value="Integrin alpha N-terminal domain"/>
    <property type="match status" value="1"/>
</dbReference>
<dbReference type="Proteomes" id="UP000518300">
    <property type="component" value="Unassembled WGS sequence"/>
</dbReference>
<feature type="chain" id="PRO_5032654605" description="Lipoprotein" evidence="1">
    <location>
        <begin position="25"/>
        <end position="243"/>
    </location>
</feature>
<dbReference type="AlphaFoldDB" id="A0A848LMG1"/>
<evidence type="ECO:0000313" key="2">
    <source>
        <dbReference type="EMBL" id="NMO18879.1"/>
    </source>
</evidence>
<evidence type="ECO:0000256" key="1">
    <source>
        <dbReference type="SAM" id="SignalP"/>
    </source>
</evidence>
<sequence>MKTKSSVLASLMTCSLLAAPAVHAGDDGPVKSASVDLNGDGKPEAISIEWDEAKDQFILKAGTATIRGATDGNEPAGFTVVDIDSGDKRKEVAVGTGQTDYDKQQHLFAFDGKAFKALGSVPALTEARGNGIILSDSWQGFWNRRDKFTLDAKAGKVTEVPQEMYAVGVEATVKQSFPLARSRTEKTPVATLAQGSKIQVFAAAPVGKKGGGYLYLVKSSTGLLGWASEKDLMEKTEGLPLAG</sequence>
<dbReference type="EMBL" id="JABBJJ010000158">
    <property type="protein sequence ID" value="NMO18879.1"/>
    <property type="molecule type" value="Genomic_DNA"/>
</dbReference>